<comment type="caution">
    <text evidence="1">The sequence shown here is derived from an EMBL/GenBank/DDBJ whole genome shotgun (WGS) entry which is preliminary data.</text>
</comment>
<evidence type="ECO:0000313" key="1">
    <source>
        <dbReference type="EMBL" id="KAI8011741.1"/>
    </source>
</evidence>
<name>A0ACC0HIG2_9ERIC</name>
<protein>
    <submittedName>
        <fullName evidence="1">Uncharacterized protein</fullName>
    </submittedName>
</protein>
<organism evidence="1 2">
    <name type="scientific">Camellia lanceoleosa</name>
    <dbReference type="NCBI Taxonomy" id="1840588"/>
    <lineage>
        <taxon>Eukaryota</taxon>
        <taxon>Viridiplantae</taxon>
        <taxon>Streptophyta</taxon>
        <taxon>Embryophyta</taxon>
        <taxon>Tracheophyta</taxon>
        <taxon>Spermatophyta</taxon>
        <taxon>Magnoliopsida</taxon>
        <taxon>eudicotyledons</taxon>
        <taxon>Gunneridae</taxon>
        <taxon>Pentapetalae</taxon>
        <taxon>asterids</taxon>
        <taxon>Ericales</taxon>
        <taxon>Theaceae</taxon>
        <taxon>Camellia</taxon>
    </lineage>
</organism>
<evidence type="ECO:0000313" key="2">
    <source>
        <dbReference type="Proteomes" id="UP001060215"/>
    </source>
</evidence>
<sequence>MMMGRADHSPNSLTSPIGIEEVSPKSSPSRCDLKTIVIDECMSTVFTSLSLKRKAHSSVEETENRAKTIKKEGLTSVPIKTITYPFSYSMKTHFDDSRITPKCQTKRVKGKGRVQGRLKLFEVEVIIDKSSSVQDSLLHSEDCSSLTKDDNRCSHILDFCHFAIAIE</sequence>
<dbReference type="EMBL" id="CM045762">
    <property type="protein sequence ID" value="KAI8011741.1"/>
    <property type="molecule type" value="Genomic_DNA"/>
</dbReference>
<reference evidence="1 2" key="1">
    <citation type="journal article" date="2022" name="Plant J.">
        <title>Chromosome-level genome of Camellia lanceoleosa provides a valuable resource for understanding genome evolution and self-incompatibility.</title>
        <authorList>
            <person name="Gong W."/>
            <person name="Xiao S."/>
            <person name="Wang L."/>
            <person name="Liao Z."/>
            <person name="Chang Y."/>
            <person name="Mo W."/>
            <person name="Hu G."/>
            <person name="Li W."/>
            <person name="Zhao G."/>
            <person name="Zhu H."/>
            <person name="Hu X."/>
            <person name="Ji K."/>
            <person name="Xiang X."/>
            <person name="Song Q."/>
            <person name="Yuan D."/>
            <person name="Jin S."/>
            <person name="Zhang L."/>
        </authorList>
    </citation>
    <scope>NUCLEOTIDE SEQUENCE [LARGE SCALE GENOMIC DNA]</scope>
    <source>
        <strain evidence="1">SQ_2022a</strain>
    </source>
</reference>
<dbReference type="Proteomes" id="UP001060215">
    <property type="component" value="Chromosome 5"/>
</dbReference>
<accession>A0ACC0HIG2</accession>
<keyword evidence="2" id="KW-1185">Reference proteome</keyword>
<gene>
    <name evidence="1" type="ORF">LOK49_LG06G01111</name>
</gene>
<proteinExistence type="predicted"/>